<sequence length="46" mass="5200">MSNERGTSGKLTVSTTSQFWESSSSQSPTFSSRLSVLRPHPQRWSR</sequence>
<accession>A0ABN7PKM0</accession>
<dbReference type="EMBL" id="CAJPIN010065604">
    <property type="protein sequence ID" value="CAG2067248.1"/>
    <property type="molecule type" value="Genomic_DNA"/>
</dbReference>
<reference evidence="2" key="1">
    <citation type="submission" date="2021-03" db="EMBL/GenBank/DDBJ databases">
        <authorList>
            <person name="Tran Van P."/>
        </authorList>
    </citation>
    <scope>NUCLEOTIDE SEQUENCE</scope>
</reference>
<dbReference type="Proteomes" id="UP001153148">
    <property type="component" value="Unassembled WGS sequence"/>
</dbReference>
<name>A0ABN7PKM0_TIMPD</name>
<organism evidence="2 3">
    <name type="scientific">Timema podura</name>
    <name type="common">Walking stick</name>
    <dbReference type="NCBI Taxonomy" id="61482"/>
    <lineage>
        <taxon>Eukaryota</taxon>
        <taxon>Metazoa</taxon>
        <taxon>Ecdysozoa</taxon>
        <taxon>Arthropoda</taxon>
        <taxon>Hexapoda</taxon>
        <taxon>Insecta</taxon>
        <taxon>Pterygota</taxon>
        <taxon>Neoptera</taxon>
        <taxon>Polyneoptera</taxon>
        <taxon>Phasmatodea</taxon>
        <taxon>Timematodea</taxon>
        <taxon>Timematoidea</taxon>
        <taxon>Timematidae</taxon>
        <taxon>Timema</taxon>
    </lineage>
</organism>
<evidence type="ECO:0000313" key="3">
    <source>
        <dbReference type="Proteomes" id="UP001153148"/>
    </source>
</evidence>
<proteinExistence type="predicted"/>
<keyword evidence="3" id="KW-1185">Reference proteome</keyword>
<feature type="region of interest" description="Disordered" evidence="1">
    <location>
        <begin position="1"/>
        <end position="46"/>
    </location>
</feature>
<evidence type="ECO:0000313" key="2">
    <source>
        <dbReference type="EMBL" id="CAG2067248.1"/>
    </source>
</evidence>
<gene>
    <name evidence="2" type="ORF">TPAB3V08_LOCUS14191</name>
</gene>
<comment type="caution">
    <text evidence="2">The sequence shown here is derived from an EMBL/GenBank/DDBJ whole genome shotgun (WGS) entry which is preliminary data.</text>
</comment>
<evidence type="ECO:0000256" key="1">
    <source>
        <dbReference type="SAM" id="MobiDB-lite"/>
    </source>
</evidence>
<protein>
    <submittedName>
        <fullName evidence="2">Uncharacterized protein</fullName>
    </submittedName>
</protein>
<feature type="compositionally biased region" description="Polar residues" evidence="1">
    <location>
        <begin position="1"/>
        <end position="13"/>
    </location>
</feature>
<feature type="compositionally biased region" description="Low complexity" evidence="1">
    <location>
        <begin position="14"/>
        <end position="35"/>
    </location>
</feature>